<dbReference type="SUPFAM" id="SSF57701">
    <property type="entry name" value="Zn2/Cys6 DNA-binding domain"/>
    <property type="match status" value="1"/>
</dbReference>
<dbReference type="AlphaFoldDB" id="A0A6A5UJE0"/>
<dbReference type="InterPro" id="IPR001138">
    <property type="entry name" value="Zn2Cys6_DnaBD"/>
</dbReference>
<keyword evidence="4" id="KW-0804">Transcription</keyword>
<comment type="subcellular location">
    <subcellularLocation>
        <location evidence="1">Nucleus</location>
    </subcellularLocation>
</comment>
<dbReference type="GO" id="GO:0000981">
    <property type="term" value="F:DNA-binding transcription factor activity, RNA polymerase II-specific"/>
    <property type="evidence" value="ECO:0007669"/>
    <property type="project" value="InterPro"/>
</dbReference>
<keyword evidence="3" id="KW-0238">DNA-binding</keyword>
<evidence type="ECO:0000256" key="4">
    <source>
        <dbReference type="ARBA" id="ARBA00023163"/>
    </source>
</evidence>
<evidence type="ECO:0000256" key="3">
    <source>
        <dbReference type="ARBA" id="ARBA00023125"/>
    </source>
</evidence>
<dbReference type="CDD" id="cd12148">
    <property type="entry name" value="fungal_TF_MHR"/>
    <property type="match status" value="1"/>
</dbReference>
<keyword evidence="2" id="KW-0805">Transcription regulation</keyword>
<protein>
    <recommendedName>
        <fullName evidence="6">Zn(2)-C6 fungal-type domain-containing protein</fullName>
    </recommendedName>
</protein>
<dbReference type="PANTHER" id="PTHR31845:SF10">
    <property type="entry name" value="ZN(II)2CYS6 TRANSCRIPTION FACTOR (EUROFUNG)"/>
    <property type="match status" value="1"/>
</dbReference>
<reference evidence="7" key="1">
    <citation type="journal article" date="2020" name="Stud. Mycol.">
        <title>101 Dothideomycetes genomes: a test case for predicting lifestyles and emergence of pathogens.</title>
        <authorList>
            <person name="Haridas S."/>
            <person name="Albert R."/>
            <person name="Binder M."/>
            <person name="Bloem J."/>
            <person name="Labutti K."/>
            <person name="Salamov A."/>
            <person name="Andreopoulos B."/>
            <person name="Baker S."/>
            <person name="Barry K."/>
            <person name="Bills G."/>
            <person name="Bluhm B."/>
            <person name="Cannon C."/>
            <person name="Castanera R."/>
            <person name="Culley D."/>
            <person name="Daum C."/>
            <person name="Ezra D."/>
            <person name="Gonzalez J."/>
            <person name="Henrissat B."/>
            <person name="Kuo A."/>
            <person name="Liang C."/>
            <person name="Lipzen A."/>
            <person name="Lutzoni F."/>
            <person name="Magnuson J."/>
            <person name="Mondo S."/>
            <person name="Nolan M."/>
            <person name="Ohm R."/>
            <person name="Pangilinan J."/>
            <person name="Park H.-J."/>
            <person name="Ramirez L."/>
            <person name="Alfaro M."/>
            <person name="Sun H."/>
            <person name="Tritt A."/>
            <person name="Yoshinaga Y."/>
            <person name="Zwiers L.-H."/>
            <person name="Turgeon B."/>
            <person name="Goodwin S."/>
            <person name="Spatafora J."/>
            <person name="Crous P."/>
            <person name="Grigoriev I."/>
        </authorList>
    </citation>
    <scope>NUCLEOTIDE SEQUENCE</scope>
    <source>
        <strain evidence="7">CBS 107.79</strain>
    </source>
</reference>
<dbReference type="GO" id="GO:0005634">
    <property type="term" value="C:nucleus"/>
    <property type="evidence" value="ECO:0007669"/>
    <property type="project" value="UniProtKB-SubCell"/>
</dbReference>
<organism evidence="7 8">
    <name type="scientific">Bimuria novae-zelandiae CBS 107.79</name>
    <dbReference type="NCBI Taxonomy" id="1447943"/>
    <lineage>
        <taxon>Eukaryota</taxon>
        <taxon>Fungi</taxon>
        <taxon>Dikarya</taxon>
        <taxon>Ascomycota</taxon>
        <taxon>Pezizomycotina</taxon>
        <taxon>Dothideomycetes</taxon>
        <taxon>Pleosporomycetidae</taxon>
        <taxon>Pleosporales</taxon>
        <taxon>Massarineae</taxon>
        <taxon>Didymosphaeriaceae</taxon>
        <taxon>Bimuria</taxon>
    </lineage>
</organism>
<dbReference type="InterPro" id="IPR036864">
    <property type="entry name" value="Zn2-C6_fun-type_DNA-bd_sf"/>
</dbReference>
<name>A0A6A5UJE0_9PLEO</name>
<dbReference type="Gene3D" id="4.10.240.10">
    <property type="entry name" value="Zn(2)-C6 fungal-type DNA-binding domain"/>
    <property type="match status" value="1"/>
</dbReference>
<gene>
    <name evidence="7" type="ORF">BU23DRAFT_51024</name>
</gene>
<dbReference type="SMART" id="SM00066">
    <property type="entry name" value="GAL4"/>
    <property type="match status" value="1"/>
</dbReference>
<dbReference type="OrthoDB" id="5226580at2759"/>
<dbReference type="InterPro" id="IPR051089">
    <property type="entry name" value="prtT"/>
</dbReference>
<dbReference type="EMBL" id="ML976777">
    <property type="protein sequence ID" value="KAF1964764.1"/>
    <property type="molecule type" value="Genomic_DNA"/>
</dbReference>
<evidence type="ECO:0000256" key="2">
    <source>
        <dbReference type="ARBA" id="ARBA00023015"/>
    </source>
</evidence>
<evidence type="ECO:0000259" key="6">
    <source>
        <dbReference type="PROSITE" id="PS00463"/>
    </source>
</evidence>
<keyword evidence="5" id="KW-0539">Nucleus</keyword>
<dbReference type="PANTHER" id="PTHR31845">
    <property type="entry name" value="FINGER DOMAIN PROTEIN, PUTATIVE-RELATED"/>
    <property type="match status" value="1"/>
</dbReference>
<dbReference type="CDD" id="cd00067">
    <property type="entry name" value="GAL4"/>
    <property type="match status" value="1"/>
</dbReference>
<evidence type="ECO:0000313" key="8">
    <source>
        <dbReference type="Proteomes" id="UP000800036"/>
    </source>
</evidence>
<keyword evidence="8" id="KW-1185">Reference proteome</keyword>
<accession>A0A6A5UJE0</accession>
<evidence type="ECO:0000313" key="7">
    <source>
        <dbReference type="EMBL" id="KAF1964764.1"/>
    </source>
</evidence>
<dbReference type="GO" id="GO:0000976">
    <property type="term" value="F:transcription cis-regulatory region binding"/>
    <property type="evidence" value="ECO:0007669"/>
    <property type="project" value="TreeGrafter"/>
</dbReference>
<sequence length="568" mass="64266">MRANSYKTQQSAGEHFKVIPRKMTSNLDRKRQMKACIPCAKLKIRCEFDPLSRNCKRCVRLGKECHDQTPGAHKNKRARTNHEMEIQRLEMMVHSMSRLVATEISSSTTPPFSMQPQPTPIPELPLLLDPGQEFCDPLLSMSEDLNPVQMFVKEMAPMFPFVALSPATTPEQLQREKPLLLKCLIMITCQNDPYRQTELARAIGNDISQLLSHRKRSLGTLQANLLYVAWSHFHQHLGHGSLTPIHLTMAMVTELRLNEESQPRSKIGAGALRGLISDETPPARTLDERRAYLGVFWMASIINNCFHNMVTPRFTQYTEDCCRILEASQESANDAYLVQLIRLIQLVDKVDRWVYRDALSVEITPSLAITISVLQEEVTRPLPFTPLDPVQAVLLQMSHKMLQLHLYKPASEDAIFPPSFTDPTFRADLLVACLSTIEKLIDTFCDLPDLAVLSLPYGYWGMVGHTIKIYSRISGVRYGMWTASATLDPSHVFGRVAQKMESANTAGQSAMPPRSLPSFYDEMVTKLRDLCQVKQNVTRPEAFPTSDVLLDNDMMGGILFDFDLSEWA</sequence>
<proteinExistence type="predicted"/>
<dbReference type="Proteomes" id="UP000800036">
    <property type="component" value="Unassembled WGS sequence"/>
</dbReference>
<feature type="domain" description="Zn(2)-C6 fungal-type" evidence="6">
    <location>
        <begin position="35"/>
        <end position="65"/>
    </location>
</feature>
<dbReference type="PROSITE" id="PS00463">
    <property type="entry name" value="ZN2_CY6_FUNGAL_1"/>
    <property type="match status" value="1"/>
</dbReference>
<evidence type="ECO:0000256" key="5">
    <source>
        <dbReference type="ARBA" id="ARBA00023242"/>
    </source>
</evidence>
<evidence type="ECO:0000256" key="1">
    <source>
        <dbReference type="ARBA" id="ARBA00004123"/>
    </source>
</evidence>
<dbReference type="GO" id="GO:0008270">
    <property type="term" value="F:zinc ion binding"/>
    <property type="evidence" value="ECO:0007669"/>
    <property type="project" value="InterPro"/>
</dbReference>